<evidence type="ECO:0000256" key="4">
    <source>
        <dbReference type="ARBA" id="ARBA00022989"/>
    </source>
</evidence>
<protein>
    <submittedName>
        <fullName evidence="9">Uncharacterized protein</fullName>
    </submittedName>
</protein>
<evidence type="ECO:0000256" key="6">
    <source>
        <dbReference type="ARBA" id="ARBA00023170"/>
    </source>
</evidence>
<sequence>MYYFLVSNSKIIFIRYGKYLQLLCISCLNALTTLHHDQVIVSITSMDLDRIDAFARHINSNLLNALVAQNLLRSSTDCSPIVVSRTLAGACAQDVIGSKFNFTPSPMPFKDMESGKFHQSSKLHSSAAVFEMISDQRLTNWIANYYKKEGILFDYVVTAEIFSSFTFLLVISEPALMHSALWEGMDAFTWGLIALSTIAAILALKFARGQNLHTINASEIVLCFLLEQGQLPSKNSLQIVGLKGAFIVAIWAMVSTVISNGYKGNMFSLLSTISFPHIPVNLEDIVKSERFLVSSASFIIAANINDNAKHSMLHSSIDELRTEAKISQRLDKTLSELRHRLVFTNVTSSIIAFSQTSRGKEIDLPSPSQPFRLPDDYIFIQQDRHLGLFSLLMKVAKKSGLYALWRKYSDMYAKLNEMKKFIELVGKVEPEFQSNDSTTTTQVLADKMKSRHNLLALIWGEAKTTRGDQIKLNNQYSKRIANTESFTIFSTCILKLLTACTKHCGKNFPDELNEISWFYSLHSLTPTIGWETFDANETDASIKANYRVYSLVTTRFTKCYVIFHLQEWVDLEGTNILLNFPYFTHLQRDNPDYVVVLTGKATESHLHYLKKATLWFYYAFVSHAKIIFIRNGNYSQLLCIPCLKEVANLHQDQIFLNISNMDLDSIDEFALRVSSDLLKAPVAQNIRLSSAGCSPLIVSRTLAGSCAQELLGSKLNFTPSLKSFNDIKFGTFYDVEPRHCSAVAFEIISDQNMASRIANYYKPFLFDYVVTAEIFDSFTFLLVISEPALMHSGLWEGMDIITWGLIALSSIVTILVLKFSRRQYAPTMNASEVVICFLLEQGQLPLKKSLQVVGTKGAFIVAIWAVVSTVISNGYKGNMFSLLTSVSLPKIPENWEEIVTSERFLVSPAYFYFQSNFNGDSKYSLLHQSIFELQAERKLSERLNTTLSELSHKLVFTNATSSIIAYSQTSQGKEIDLPSQSQPFRLPDDYIFIQQDRQLRLYSMLMKVAKNTSLVLQGPIQNLFLERTPIMIVRNFLTENYIKELFKIVESGLWSLWQKYSDVYKNLIEMKEFIELARQAEPEYKSRYNLIGLVWGNSKTLRGMSELVGLQLDTFRMVFVLYWLGLLTSLGSFLYEMYGCKAWERWRNPRIES</sequence>
<keyword evidence="10" id="KW-1185">Reference proteome</keyword>
<accession>A0A8J2KJM1</accession>
<dbReference type="PANTHER" id="PTHR42643:SF24">
    <property type="entry name" value="IONOTROPIC RECEPTOR 60A"/>
    <property type="match status" value="1"/>
</dbReference>
<comment type="caution">
    <text evidence="9">The sequence shown here is derived from an EMBL/GenBank/DDBJ whole genome shotgun (WGS) entry which is preliminary data.</text>
</comment>
<dbReference type="EMBL" id="CAJVCH010399341">
    <property type="protein sequence ID" value="CAG7817642.1"/>
    <property type="molecule type" value="Genomic_DNA"/>
</dbReference>
<gene>
    <name evidence="9" type="ORF">AFUS01_LOCUS28195</name>
</gene>
<keyword evidence="5 8" id="KW-0472">Membrane</keyword>
<dbReference type="OrthoDB" id="8298634at2759"/>
<feature type="transmembrane region" description="Helical" evidence="8">
    <location>
        <begin position="800"/>
        <end position="819"/>
    </location>
</feature>
<keyword evidence="2" id="KW-1003">Cell membrane</keyword>
<evidence type="ECO:0000256" key="7">
    <source>
        <dbReference type="ARBA" id="ARBA00023180"/>
    </source>
</evidence>
<keyword evidence="4 8" id="KW-1133">Transmembrane helix</keyword>
<keyword evidence="7" id="KW-0325">Glycoprotein</keyword>
<evidence type="ECO:0000313" key="10">
    <source>
        <dbReference type="Proteomes" id="UP000708208"/>
    </source>
</evidence>
<dbReference type="GO" id="GO:0005886">
    <property type="term" value="C:plasma membrane"/>
    <property type="evidence" value="ECO:0007669"/>
    <property type="project" value="UniProtKB-SubCell"/>
</dbReference>
<dbReference type="InterPro" id="IPR052192">
    <property type="entry name" value="Insect_Ionotropic_Sensory_Rcpt"/>
</dbReference>
<keyword evidence="3 8" id="KW-0812">Transmembrane</keyword>
<evidence type="ECO:0000313" key="9">
    <source>
        <dbReference type="EMBL" id="CAG7817642.1"/>
    </source>
</evidence>
<evidence type="ECO:0000256" key="3">
    <source>
        <dbReference type="ARBA" id="ARBA00022692"/>
    </source>
</evidence>
<organism evidence="9 10">
    <name type="scientific">Allacma fusca</name>
    <dbReference type="NCBI Taxonomy" id="39272"/>
    <lineage>
        <taxon>Eukaryota</taxon>
        <taxon>Metazoa</taxon>
        <taxon>Ecdysozoa</taxon>
        <taxon>Arthropoda</taxon>
        <taxon>Hexapoda</taxon>
        <taxon>Collembola</taxon>
        <taxon>Symphypleona</taxon>
        <taxon>Sminthuridae</taxon>
        <taxon>Allacma</taxon>
    </lineage>
</organism>
<dbReference type="Proteomes" id="UP000708208">
    <property type="component" value="Unassembled WGS sequence"/>
</dbReference>
<evidence type="ECO:0000256" key="1">
    <source>
        <dbReference type="ARBA" id="ARBA00004651"/>
    </source>
</evidence>
<evidence type="ECO:0000256" key="5">
    <source>
        <dbReference type="ARBA" id="ARBA00023136"/>
    </source>
</evidence>
<evidence type="ECO:0000256" key="8">
    <source>
        <dbReference type="SAM" id="Phobius"/>
    </source>
</evidence>
<proteinExistence type="predicted"/>
<evidence type="ECO:0000256" key="2">
    <source>
        <dbReference type="ARBA" id="ARBA00022475"/>
    </source>
</evidence>
<dbReference type="PANTHER" id="PTHR42643">
    <property type="entry name" value="IONOTROPIC RECEPTOR 20A-RELATED"/>
    <property type="match status" value="1"/>
</dbReference>
<name>A0A8J2KJM1_9HEXA</name>
<reference evidence="9" key="1">
    <citation type="submission" date="2021-06" db="EMBL/GenBank/DDBJ databases">
        <authorList>
            <person name="Hodson N. C."/>
            <person name="Mongue J. A."/>
            <person name="Jaron S. K."/>
        </authorList>
    </citation>
    <scope>NUCLEOTIDE SEQUENCE</scope>
</reference>
<feature type="transmembrane region" description="Helical" evidence="8">
    <location>
        <begin position="152"/>
        <end position="172"/>
    </location>
</feature>
<feature type="transmembrane region" description="Helical" evidence="8">
    <location>
        <begin position="1120"/>
        <end position="1138"/>
    </location>
</feature>
<keyword evidence="6" id="KW-0675">Receptor</keyword>
<feature type="transmembrane region" description="Helical" evidence="8">
    <location>
        <begin position="857"/>
        <end position="875"/>
    </location>
</feature>
<comment type="subcellular location">
    <subcellularLocation>
        <location evidence="1">Cell membrane</location>
        <topology evidence="1">Multi-pass membrane protein</topology>
    </subcellularLocation>
</comment>
<feature type="transmembrane region" description="Helical" evidence="8">
    <location>
        <begin position="187"/>
        <end position="207"/>
    </location>
</feature>
<dbReference type="AlphaFoldDB" id="A0A8J2KJM1"/>